<feature type="region of interest" description="Disordered" evidence="6">
    <location>
        <begin position="158"/>
        <end position="199"/>
    </location>
</feature>
<evidence type="ECO:0000256" key="1">
    <source>
        <dbReference type="ARBA" id="ARBA00004123"/>
    </source>
</evidence>
<comment type="function">
    <text evidence="5">Involved in ribosomal large subunit assembly.</text>
</comment>
<evidence type="ECO:0000256" key="5">
    <source>
        <dbReference type="RuleBase" id="RU364132"/>
    </source>
</evidence>
<protein>
    <recommendedName>
        <fullName evidence="5">Ribosome biogenesis regulatory protein</fullName>
    </recommendedName>
</protein>
<dbReference type="OrthoDB" id="28455at2759"/>
<gene>
    <name evidence="7" type="ORF">EW145_g108</name>
</gene>
<evidence type="ECO:0000313" key="7">
    <source>
        <dbReference type="EMBL" id="THH12235.1"/>
    </source>
</evidence>
<reference evidence="7 8" key="1">
    <citation type="submission" date="2019-02" db="EMBL/GenBank/DDBJ databases">
        <title>Genome sequencing of the rare red list fungi Phellinidium pouzarii.</title>
        <authorList>
            <person name="Buettner E."/>
            <person name="Kellner H."/>
        </authorList>
    </citation>
    <scope>NUCLEOTIDE SEQUENCE [LARGE SCALE GENOMIC DNA]</scope>
    <source>
        <strain evidence="7 8">DSM 108285</strain>
    </source>
</reference>
<dbReference type="GO" id="GO:0005634">
    <property type="term" value="C:nucleus"/>
    <property type="evidence" value="ECO:0007669"/>
    <property type="project" value="UniProtKB-SubCell"/>
</dbReference>
<dbReference type="Pfam" id="PF04939">
    <property type="entry name" value="RRS1"/>
    <property type="match status" value="1"/>
</dbReference>
<comment type="caution">
    <text evidence="7">The sequence shown here is derived from an EMBL/GenBank/DDBJ whole genome shotgun (WGS) entry which is preliminary data.</text>
</comment>
<feature type="compositionally biased region" description="Pro residues" evidence="6">
    <location>
        <begin position="83"/>
        <end position="103"/>
    </location>
</feature>
<evidence type="ECO:0000256" key="6">
    <source>
        <dbReference type="SAM" id="MobiDB-lite"/>
    </source>
</evidence>
<feature type="region of interest" description="Disordered" evidence="6">
    <location>
        <begin position="79"/>
        <end position="103"/>
    </location>
</feature>
<evidence type="ECO:0000313" key="8">
    <source>
        <dbReference type="Proteomes" id="UP000308199"/>
    </source>
</evidence>
<feature type="compositionally biased region" description="Basic and acidic residues" evidence="6">
    <location>
        <begin position="162"/>
        <end position="180"/>
    </location>
</feature>
<dbReference type="GO" id="GO:0042254">
    <property type="term" value="P:ribosome biogenesis"/>
    <property type="evidence" value="ECO:0007669"/>
    <property type="project" value="UniProtKB-KW"/>
</dbReference>
<keyword evidence="4 5" id="KW-0539">Nucleus</keyword>
<dbReference type="AlphaFoldDB" id="A0A4S4LK66"/>
<accession>A0A4S4LK66</accession>
<comment type="similarity">
    <text evidence="2 5">Belongs to the RRS1 family.</text>
</comment>
<proteinExistence type="inferred from homology"/>
<evidence type="ECO:0000256" key="3">
    <source>
        <dbReference type="ARBA" id="ARBA00022517"/>
    </source>
</evidence>
<evidence type="ECO:0000256" key="4">
    <source>
        <dbReference type="ARBA" id="ARBA00023242"/>
    </source>
</evidence>
<dbReference type="InterPro" id="IPR007023">
    <property type="entry name" value="Ribosom_reg"/>
</dbReference>
<keyword evidence="8" id="KW-1185">Reference proteome</keyword>
<dbReference type="Proteomes" id="UP000308199">
    <property type="component" value="Unassembled WGS sequence"/>
</dbReference>
<organism evidence="7 8">
    <name type="scientific">Phellinidium pouzarii</name>
    <dbReference type="NCBI Taxonomy" id="167371"/>
    <lineage>
        <taxon>Eukaryota</taxon>
        <taxon>Fungi</taxon>
        <taxon>Dikarya</taxon>
        <taxon>Basidiomycota</taxon>
        <taxon>Agaricomycotina</taxon>
        <taxon>Agaricomycetes</taxon>
        <taxon>Hymenochaetales</taxon>
        <taxon>Hymenochaetaceae</taxon>
        <taxon>Phellinidium</taxon>
    </lineage>
</organism>
<evidence type="ECO:0000256" key="2">
    <source>
        <dbReference type="ARBA" id="ARBA00010077"/>
    </source>
</evidence>
<keyword evidence="3 5" id="KW-0690">Ribosome biogenesis</keyword>
<sequence>MDVSGILAEQAQRHNAVVVDKDIALEVDLGYLTVTDPNPVDENEYKHDLEAYLQSTARIGAQVLLSALLQCQTRPSADGPLTLLPPPTTLLPRAKPLPVPKPPTKWEQFARAKGIQNRRKDLKEWDEERGEWRARWGHSGKNKEEEGAWLNEVKANADVEADPEKEARAERKARIAKNERQQMQNAARASRGSSERSVQKAEIERTLATTRVSTASMGRFDFKLEGEKKLRGVKRKYDPTERPVEDEKKSSLALISKLDGSTKKTRKDGDAVLNVRKAVRFVSKGKGGVALTREVTLKKGSKTKSEGKR</sequence>
<comment type="subcellular location">
    <subcellularLocation>
        <location evidence="1 5">Nucleus</location>
    </subcellularLocation>
</comment>
<dbReference type="EMBL" id="SGPK01000002">
    <property type="protein sequence ID" value="THH12235.1"/>
    <property type="molecule type" value="Genomic_DNA"/>
</dbReference>
<name>A0A4S4LK66_9AGAM</name>